<proteinExistence type="predicted"/>
<dbReference type="Proteomes" id="UP001596298">
    <property type="component" value="Unassembled WGS sequence"/>
</dbReference>
<dbReference type="PROSITE" id="PS51257">
    <property type="entry name" value="PROKAR_LIPOPROTEIN"/>
    <property type="match status" value="1"/>
</dbReference>
<dbReference type="PANTHER" id="PTHR30006">
    <property type="entry name" value="THIAMINE-BINDING PERIPLASMIC PROTEIN-RELATED"/>
    <property type="match status" value="1"/>
</dbReference>
<organism evidence="3 4">
    <name type="scientific">Flexivirga alba</name>
    <dbReference type="NCBI Taxonomy" id="702742"/>
    <lineage>
        <taxon>Bacteria</taxon>
        <taxon>Bacillati</taxon>
        <taxon>Actinomycetota</taxon>
        <taxon>Actinomycetes</taxon>
        <taxon>Micrococcales</taxon>
        <taxon>Dermacoccaceae</taxon>
        <taxon>Flexivirga</taxon>
    </lineage>
</organism>
<keyword evidence="4" id="KW-1185">Reference proteome</keyword>
<dbReference type="Pfam" id="PF13416">
    <property type="entry name" value="SBP_bac_8"/>
    <property type="match status" value="1"/>
</dbReference>
<keyword evidence="1 2" id="KW-0732">Signal</keyword>
<dbReference type="PANTHER" id="PTHR30006:SF2">
    <property type="entry name" value="ABC TRANSPORTER SUBSTRATE-BINDING PROTEIN"/>
    <property type="match status" value="1"/>
</dbReference>
<accession>A0ABW2AIN7</accession>
<evidence type="ECO:0000313" key="4">
    <source>
        <dbReference type="Proteomes" id="UP001596298"/>
    </source>
</evidence>
<dbReference type="Gene3D" id="3.40.190.10">
    <property type="entry name" value="Periplasmic binding protein-like II"/>
    <property type="match status" value="2"/>
</dbReference>
<dbReference type="EMBL" id="JBHSWH010000001">
    <property type="protein sequence ID" value="MFC6706794.1"/>
    <property type="molecule type" value="Genomic_DNA"/>
</dbReference>
<sequence length="353" mass="37664">MKTYKIVSALGIVALSLTACGSSKSGGGSPTEGTITIQGYSGIFQDNYTAAVIKPFEVKYPKIKVKYQAVKSSADNLAALRASKNNPKTDVSIMDVSVSDTGNKSALFAKLDPKLVPNAADIDPRGKNADGYGPAVTFDSLVLIYNDAVNPAPTTWDDLWNPKYKGKVIVTAAPDIQGTSLMLIENAKAGGTLDDVSKGVARLKTLAPSVQTFAPQPDQYTLVQAGQADIAIAWNARAQTYAAKSNGKLKVAIPDDKTIFQINTINLVKDAPDSAAAQTFINYALSPDAQAKFTNTMFYAPTNTKAKPSTDALARTSADPAKLKNVLNVDWAKAATHRDDWTQLWRRDIISGS</sequence>
<dbReference type="InterPro" id="IPR006059">
    <property type="entry name" value="SBP"/>
</dbReference>
<feature type="chain" id="PRO_5046164593" evidence="2">
    <location>
        <begin position="22"/>
        <end position="353"/>
    </location>
</feature>
<dbReference type="SUPFAM" id="SSF53850">
    <property type="entry name" value="Periplasmic binding protein-like II"/>
    <property type="match status" value="1"/>
</dbReference>
<comment type="caution">
    <text evidence="3">The sequence shown here is derived from an EMBL/GenBank/DDBJ whole genome shotgun (WGS) entry which is preliminary data.</text>
</comment>
<dbReference type="RefSeq" id="WP_382403478.1">
    <property type="nucleotide sequence ID" value="NZ_JBHSWH010000001.1"/>
</dbReference>
<dbReference type="CDD" id="cd13589">
    <property type="entry name" value="PBP2_polyamine_RpCGA009"/>
    <property type="match status" value="1"/>
</dbReference>
<gene>
    <name evidence="3" type="ORF">ACFQDH_16400</name>
</gene>
<reference evidence="4" key="1">
    <citation type="journal article" date="2019" name="Int. J. Syst. Evol. Microbiol.">
        <title>The Global Catalogue of Microorganisms (GCM) 10K type strain sequencing project: providing services to taxonomists for standard genome sequencing and annotation.</title>
        <authorList>
            <consortium name="The Broad Institute Genomics Platform"/>
            <consortium name="The Broad Institute Genome Sequencing Center for Infectious Disease"/>
            <person name="Wu L."/>
            <person name="Ma J."/>
        </authorList>
    </citation>
    <scope>NUCLEOTIDE SEQUENCE [LARGE SCALE GENOMIC DNA]</scope>
    <source>
        <strain evidence="4">CCUG 58127</strain>
    </source>
</reference>
<evidence type="ECO:0000313" key="3">
    <source>
        <dbReference type="EMBL" id="MFC6706794.1"/>
    </source>
</evidence>
<name>A0ABW2AIN7_9MICO</name>
<evidence type="ECO:0000256" key="1">
    <source>
        <dbReference type="ARBA" id="ARBA00022729"/>
    </source>
</evidence>
<feature type="signal peptide" evidence="2">
    <location>
        <begin position="1"/>
        <end position="21"/>
    </location>
</feature>
<evidence type="ECO:0000256" key="2">
    <source>
        <dbReference type="SAM" id="SignalP"/>
    </source>
</evidence>
<protein>
    <submittedName>
        <fullName evidence="3">ABC transporter substrate-binding protein</fullName>
    </submittedName>
</protein>